<keyword evidence="6" id="KW-1185">Reference proteome</keyword>
<dbReference type="Ensembl" id="ENSLAFT00000027521.1">
    <property type="protein sequence ID" value="ENSLAFP00000020942.1"/>
    <property type="gene ID" value="ENSLAFG00000026465.1"/>
</dbReference>
<organism evidence="5 6">
    <name type="scientific">Loxodonta africana</name>
    <name type="common">African elephant</name>
    <dbReference type="NCBI Taxonomy" id="9785"/>
    <lineage>
        <taxon>Eukaryota</taxon>
        <taxon>Metazoa</taxon>
        <taxon>Chordata</taxon>
        <taxon>Craniata</taxon>
        <taxon>Vertebrata</taxon>
        <taxon>Euteleostomi</taxon>
        <taxon>Mammalia</taxon>
        <taxon>Eutheria</taxon>
        <taxon>Afrotheria</taxon>
        <taxon>Proboscidea</taxon>
        <taxon>Elephantidae</taxon>
        <taxon>Loxodonta</taxon>
    </lineage>
</organism>
<dbReference type="PROSITE" id="PS50103">
    <property type="entry name" value="ZF_C3H1"/>
    <property type="match status" value="1"/>
</dbReference>
<dbReference type="InParanoid" id="G3TZD4"/>
<dbReference type="HOGENOM" id="CLU_042870_3_0_1"/>
<dbReference type="GeneTree" id="ENSGT00390000015818"/>
<evidence type="ECO:0000313" key="5">
    <source>
        <dbReference type="Ensembl" id="ENSLAFP00000020942.1"/>
    </source>
</evidence>
<dbReference type="GO" id="GO:0008270">
    <property type="term" value="F:zinc ion binding"/>
    <property type="evidence" value="ECO:0007669"/>
    <property type="project" value="UniProtKB-KW"/>
</dbReference>
<evidence type="ECO:0000313" key="6">
    <source>
        <dbReference type="Proteomes" id="UP000007646"/>
    </source>
</evidence>
<keyword evidence="1" id="KW-0479">Metal-binding</keyword>
<dbReference type="GO" id="GO:0005829">
    <property type="term" value="C:cytosol"/>
    <property type="evidence" value="ECO:0007669"/>
    <property type="project" value="TreeGrafter"/>
</dbReference>
<reference evidence="5" key="2">
    <citation type="submission" date="2025-08" db="UniProtKB">
        <authorList>
            <consortium name="Ensembl"/>
        </authorList>
    </citation>
    <scope>IDENTIFICATION</scope>
    <source>
        <strain evidence="5">Isolate ISIS603380</strain>
    </source>
</reference>
<feature type="domain" description="C3H1-type" evidence="4">
    <location>
        <begin position="81"/>
        <end position="107"/>
    </location>
</feature>
<sequence>KMEKIIKDKTFGLKNKKGAKQQQFIKAYTHQVKFGQQNSHQVAQSEAKKKLKKDDKKMELQELNELFKPAVAAQKISQGGDPKSVVCAFFKHGQCTKGKCNFSQDLTLERKCEKRSVYIDARDEELEKGRVDNWDKINEEVVNKKHGKVEKKKPKTQIVCKHFLEAIENNKCDWFGVGGGDMCIYYHVLPPGFVSKKGIKKEDKISLEDLIERRLNVTKITLEYKKRKRQGKIDKLEQDVERMKADFKAGKALVISGHEVFGFHHELADDERIYPGTGSDEADGSVSVNDIDLSLYTLRDIDEIGITIASLERFPTYTSEKDEKKLSEAFGGRAENGERSDLEEDNDGEEQENGATDVPVDENLFAGGDLDELEEELSTLDLEE</sequence>
<evidence type="ECO:0000256" key="3">
    <source>
        <dbReference type="SAM" id="MobiDB-lite"/>
    </source>
</evidence>
<reference evidence="5" key="3">
    <citation type="submission" date="2025-09" db="UniProtKB">
        <authorList>
            <consortium name="Ensembl"/>
        </authorList>
    </citation>
    <scope>IDENTIFICATION</scope>
    <source>
        <strain evidence="5">Isolate ISIS603380</strain>
    </source>
</reference>
<dbReference type="STRING" id="9785.ENSLAFP00000020942"/>
<keyword evidence="2" id="KW-0175">Coiled coil</keyword>
<feature type="coiled-coil region" evidence="2">
    <location>
        <begin position="226"/>
        <end position="253"/>
    </location>
</feature>
<dbReference type="eggNOG" id="KOG1763">
    <property type="taxonomic scope" value="Eukaryota"/>
</dbReference>
<name>G3TZD4_LOXAF</name>
<proteinExistence type="predicted"/>
<evidence type="ECO:0000259" key="4">
    <source>
        <dbReference type="PROSITE" id="PS50103"/>
    </source>
</evidence>
<feature type="compositionally biased region" description="Acidic residues" evidence="3">
    <location>
        <begin position="341"/>
        <end position="352"/>
    </location>
</feature>
<evidence type="ECO:0000256" key="1">
    <source>
        <dbReference type="PROSITE-ProRule" id="PRU00723"/>
    </source>
</evidence>
<feature type="region of interest" description="Disordered" evidence="3">
    <location>
        <begin position="322"/>
        <end position="369"/>
    </location>
</feature>
<evidence type="ECO:0000256" key="2">
    <source>
        <dbReference type="SAM" id="Coils"/>
    </source>
</evidence>
<keyword evidence="1" id="KW-0862">Zinc</keyword>
<dbReference type="PANTHER" id="PTHR12681">
    <property type="entry name" value="ZINC FINGER-CONTAINING PROTEIN P48ZNF"/>
    <property type="match status" value="1"/>
</dbReference>
<reference evidence="5 6" key="1">
    <citation type="submission" date="2009-06" db="EMBL/GenBank/DDBJ databases">
        <title>The Genome Sequence of Loxodonta africana (African elephant).</title>
        <authorList>
            <person name="Di Palma F."/>
            <person name="Heiman D."/>
            <person name="Young S."/>
            <person name="Johnson J."/>
            <person name="Lander E.S."/>
            <person name="Lindblad-Toh K."/>
        </authorList>
    </citation>
    <scope>NUCLEOTIDE SEQUENCE [LARGE SCALE GENOMIC DNA]</scope>
    <source>
        <strain evidence="5 6">Isolate ISIS603380</strain>
    </source>
</reference>
<protein>
    <recommendedName>
        <fullName evidence="4">C3H1-type domain-containing protein</fullName>
    </recommendedName>
</protein>
<dbReference type="AlphaFoldDB" id="G3TZD4"/>
<dbReference type="PANTHER" id="PTHR12681:SF0">
    <property type="entry name" value="ZINC FINGER CCCH DOMAIN-CONTAINING PROTEIN 15"/>
    <property type="match status" value="1"/>
</dbReference>
<dbReference type="GO" id="GO:0002181">
    <property type="term" value="P:cytoplasmic translation"/>
    <property type="evidence" value="ECO:0007669"/>
    <property type="project" value="TreeGrafter"/>
</dbReference>
<accession>G3TZD4</accession>
<keyword evidence="1" id="KW-0863">Zinc-finger</keyword>
<feature type="zinc finger region" description="C3H1-type" evidence="1">
    <location>
        <begin position="81"/>
        <end position="107"/>
    </location>
</feature>
<dbReference type="GO" id="GO:0003729">
    <property type="term" value="F:mRNA binding"/>
    <property type="evidence" value="ECO:0007669"/>
    <property type="project" value="TreeGrafter"/>
</dbReference>
<dbReference type="InterPro" id="IPR000571">
    <property type="entry name" value="Znf_CCCH"/>
</dbReference>
<dbReference type="Proteomes" id="UP000007646">
    <property type="component" value="Unassembled WGS sequence"/>
</dbReference>